<dbReference type="InterPro" id="IPR006091">
    <property type="entry name" value="Acyl-CoA_Oxase/DH_mid-dom"/>
</dbReference>
<evidence type="ECO:0000259" key="13">
    <source>
        <dbReference type="Pfam" id="PF02770"/>
    </source>
</evidence>
<dbReference type="SUPFAM" id="SSF56645">
    <property type="entry name" value="Acyl-CoA dehydrogenase NM domain-like"/>
    <property type="match status" value="1"/>
</dbReference>
<comment type="cofactor">
    <cofactor evidence="1 11">
        <name>FAD</name>
        <dbReference type="ChEBI" id="CHEBI:57692"/>
    </cofactor>
</comment>
<name>A0A918F4Z0_9DEIO</name>
<reference evidence="15" key="1">
    <citation type="journal article" date="2014" name="Int. J. Syst. Evol. Microbiol.">
        <title>Complete genome sequence of Corynebacterium casei LMG S-19264T (=DSM 44701T), isolated from a smear-ripened cheese.</title>
        <authorList>
            <consortium name="US DOE Joint Genome Institute (JGI-PGF)"/>
            <person name="Walter F."/>
            <person name="Albersmeier A."/>
            <person name="Kalinowski J."/>
            <person name="Ruckert C."/>
        </authorList>
    </citation>
    <scope>NUCLEOTIDE SEQUENCE</scope>
    <source>
        <strain evidence="15">JCM 31311</strain>
    </source>
</reference>
<evidence type="ECO:0000256" key="1">
    <source>
        <dbReference type="ARBA" id="ARBA00001974"/>
    </source>
</evidence>
<reference evidence="15" key="2">
    <citation type="submission" date="2020-09" db="EMBL/GenBank/DDBJ databases">
        <authorList>
            <person name="Sun Q."/>
            <person name="Ohkuma M."/>
        </authorList>
    </citation>
    <scope>NUCLEOTIDE SEQUENCE</scope>
    <source>
        <strain evidence="15">JCM 31311</strain>
    </source>
</reference>
<dbReference type="GO" id="GO:0004361">
    <property type="term" value="F:glutaryl-CoA dehydrogenase activity"/>
    <property type="evidence" value="ECO:0007669"/>
    <property type="project" value="UniProtKB-EC"/>
</dbReference>
<keyword evidence="6 11" id="KW-0560">Oxidoreductase</keyword>
<dbReference type="Proteomes" id="UP000603865">
    <property type="component" value="Unassembled WGS sequence"/>
</dbReference>
<evidence type="ECO:0000259" key="14">
    <source>
        <dbReference type="Pfam" id="PF02771"/>
    </source>
</evidence>
<dbReference type="InterPro" id="IPR037069">
    <property type="entry name" value="AcylCoA_DH/ox_N_sf"/>
</dbReference>
<evidence type="ECO:0000313" key="15">
    <source>
        <dbReference type="EMBL" id="GGR08283.1"/>
    </source>
</evidence>
<protein>
    <recommendedName>
        <fullName evidence="9">glutaryl-CoA dehydrogenase (ETF)</fullName>
        <ecNumber evidence="9">1.3.8.6</ecNumber>
    </recommendedName>
</protein>
<evidence type="ECO:0000256" key="7">
    <source>
        <dbReference type="ARBA" id="ARBA00037899"/>
    </source>
</evidence>
<evidence type="ECO:0000256" key="3">
    <source>
        <dbReference type="ARBA" id="ARBA00022630"/>
    </source>
</evidence>
<keyword evidence="5" id="KW-0809">Transit peptide</keyword>
<organism evidence="15 16">
    <name type="scientific">Deinococcus ruber</name>
    <dbReference type="NCBI Taxonomy" id="1848197"/>
    <lineage>
        <taxon>Bacteria</taxon>
        <taxon>Thermotogati</taxon>
        <taxon>Deinococcota</taxon>
        <taxon>Deinococci</taxon>
        <taxon>Deinococcales</taxon>
        <taxon>Deinococcaceae</taxon>
        <taxon>Deinococcus</taxon>
    </lineage>
</organism>
<evidence type="ECO:0000256" key="4">
    <source>
        <dbReference type="ARBA" id="ARBA00022827"/>
    </source>
</evidence>
<dbReference type="EC" id="1.3.8.6" evidence="9"/>
<dbReference type="FunFam" id="2.40.110.10:FF:000002">
    <property type="entry name" value="Acyl-CoA dehydrogenase fadE12"/>
    <property type="match status" value="1"/>
</dbReference>
<dbReference type="GO" id="GO:0000062">
    <property type="term" value="F:fatty-acyl-CoA binding"/>
    <property type="evidence" value="ECO:0007669"/>
    <property type="project" value="TreeGrafter"/>
</dbReference>
<feature type="domain" description="Acyl-CoA oxidase/dehydrogenase middle" evidence="13">
    <location>
        <begin position="141"/>
        <end position="237"/>
    </location>
</feature>
<dbReference type="InterPro" id="IPR009100">
    <property type="entry name" value="AcylCoA_DH/oxidase_NM_dom_sf"/>
</dbReference>
<keyword evidence="16" id="KW-1185">Reference proteome</keyword>
<dbReference type="PROSITE" id="PS00072">
    <property type="entry name" value="ACYL_COA_DH_1"/>
    <property type="match status" value="1"/>
</dbReference>
<gene>
    <name evidence="15" type="ORF">GCM10008957_21250</name>
</gene>
<dbReference type="AlphaFoldDB" id="A0A918F4Z0"/>
<dbReference type="SUPFAM" id="SSF47203">
    <property type="entry name" value="Acyl-CoA dehydrogenase C-terminal domain-like"/>
    <property type="match status" value="1"/>
</dbReference>
<dbReference type="GO" id="GO:0050660">
    <property type="term" value="F:flavin adenine dinucleotide binding"/>
    <property type="evidence" value="ECO:0007669"/>
    <property type="project" value="InterPro"/>
</dbReference>
<dbReference type="InterPro" id="IPR013786">
    <property type="entry name" value="AcylCoA_DH/ox_N"/>
</dbReference>
<dbReference type="InterPro" id="IPR036250">
    <property type="entry name" value="AcylCo_DH-like_C"/>
</dbReference>
<comment type="caution">
    <text evidence="15">The sequence shown here is derived from an EMBL/GenBank/DDBJ whole genome shotgun (WGS) entry which is preliminary data.</text>
</comment>
<evidence type="ECO:0000259" key="12">
    <source>
        <dbReference type="Pfam" id="PF00441"/>
    </source>
</evidence>
<feature type="domain" description="Acyl-CoA dehydrogenase/oxidase N-terminal" evidence="14">
    <location>
        <begin position="25"/>
        <end position="137"/>
    </location>
</feature>
<evidence type="ECO:0000256" key="2">
    <source>
        <dbReference type="ARBA" id="ARBA00009347"/>
    </source>
</evidence>
<evidence type="ECO:0000256" key="11">
    <source>
        <dbReference type="RuleBase" id="RU362125"/>
    </source>
</evidence>
<accession>A0A918F4Z0</accession>
<sequence length="403" mass="43166">MPTARARYTACIMLDYFQAAGLLGPDEQLVMQSVRGYVDAQLMPHIAAWWDDGELPVREVMKGLGAQGLLGPTVAEEYGGAGASYSAYGAMMYELERCDSGLRSAASVQGSLVMHPINTYGSDEQKRAYLPGLASGELIGCFGLTEPDGGSDPGAMRTRARRDGGDYVLNGNKMWITNSPVADLAVVWAKCSENAGDEGVVRGFIVPRDARGFSTPKITRKMSLRASMTGEIVLEDCRIPAANILPGVQGLKGPLGCLTSARYGIAWGAMGALEAVYSATLDYTTGRTTFGKPIASRQLVQDKLVRMLTDHTCGLLLAVQLGKLKDSGSMNFGQVSLAKRNNVRVALNGARLARELHGGNGITTEYPIIRHMLNLETVDTYEGTHDIHTLIVGRDITGMGALE</sequence>
<evidence type="ECO:0000313" key="16">
    <source>
        <dbReference type="Proteomes" id="UP000603865"/>
    </source>
</evidence>
<dbReference type="InterPro" id="IPR009075">
    <property type="entry name" value="AcylCo_DH/oxidase_C"/>
</dbReference>
<dbReference type="Pfam" id="PF02770">
    <property type="entry name" value="Acyl-CoA_dh_M"/>
    <property type="match status" value="1"/>
</dbReference>
<comment type="catalytic activity">
    <reaction evidence="10">
        <text>glutaryl-CoA + oxidized [electron-transfer flavoprotein] + 2 H(+) = (2E)-butenoyl-CoA + reduced [electron-transfer flavoprotein] + CO2</text>
        <dbReference type="Rhea" id="RHEA:13389"/>
        <dbReference type="Rhea" id="RHEA-COMP:10685"/>
        <dbReference type="Rhea" id="RHEA-COMP:10686"/>
        <dbReference type="ChEBI" id="CHEBI:15378"/>
        <dbReference type="ChEBI" id="CHEBI:16526"/>
        <dbReference type="ChEBI" id="CHEBI:57332"/>
        <dbReference type="ChEBI" id="CHEBI:57378"/>
        <dbReference type="ChEBI" id="CHEBI:57692"/>
        <dbReference type="ChEBI" id="CHEBI:58307"/>
        <dbReference type="EC" id="1.3.8.6"/>
    </reaction>
</comment>
<keyword evidence="3 11" id="KW-0285">Flavoprotein</keyword>
<comment type="pathway">
    <text evidence="8">Amino-acid metabolism; tryptophan metabolism.</text>
</comment>
<dbReference type="InterPro" id="IPR046373">
    <property type="entry name" value="Acyl-CoA_Oxase/DH_mid-dom_sf"/>
</dbReference>
<dbReference type="EMBL" id="BMQL01000010">
    <property type="protein sequence ID" value="GGR08283.1"/>
    <property type="molecule type" value="Genomic_DNA"/>
</dbReference>
<dbReference type="Pfam" id="PF00441">
    <property type="entry name" value="Acyl-CoA_dh_1"/>
    <property type="match status" value="1"/>
</dbReference>
<dbReference type="PANTHER" id="PTHR42807:SF1">
    <property type="entry name" value="GLUTARYL-COA DEHYDROGENASE, MITOCHONDRIAL"/>
    <property type="match status" value="1"/>
</dbReference>
<dbReference type="Pfam" id="PF02771">
    <property type="entry name" value="Acyl-CoA_dh_N"/>
    <property type="match status" value="1"/>
</dbReference>
<dbReference type="GO" id="GO:0033539">
    <property type="term" value="P:fatty acid beta-oxidation using acyl-CoA dehydrogenase"/>
    <property type="evidence" value="ECO:0007669"/>
    <property type="project" value="TreeGrafter"/>
</dbReference>
<dbReference type="Gene3D" id="1.10.540.10">
    <property type="entry name" value="Acyl-CoA dehydrogenase/oxidase, N-terminal domain"/>
    <property type="match status" value="1"/>
</dbReference>
<dbReference type="Gene3D" id="2.40.110.10">
    <property type="entry name" value="Butyryl-CoA Dehydrogenase, subunit A, domain 2"/>
    <property type="match status" value="1"/>
</dbReference>
<evidence type="ECO:0000256" key="10">
    <source>
        <dbReference type="ARBA" id="ARBA00049493"/>
    </source>
</evidence>
<proteinExistence type="inferred from homology"/>
<comment type="pathway">
    <text evidence="7">Amino-acid metabolism; lysine degradation.</text>
</comment>
<evidence type="ECO:0000256" key="8">
    <source>
        <dbReference type="ARBA" id="ARBA00037927"/>
    </source>
</evidence>
<dbReference type="InterPro" id="IPR052033">
    <property type="entry name" value="Glutaryl-CoA_DH_mitochondrial"/>
</dbReference>
<dbReference type="PANTHER" id="PTHR42807">
    <property type="entry name" value="GLUTARYL-COA DEHYDROGENASE, MITOCHONDRIAL"/>
    <property type="match status" value="1"/>
</dbReference>
<evidence type="ECO:0000256" key="5">
    <source>
        <dbReference type="ARBA" id="ARBA00022946"/>
    </source>
</evidence>
<feature type="domain" description="Acyl-CoA dehydrogenase/oxidase C-terminal" evidence="12">
    <location>
        <begin position="250"/>
        <end position="396"/>
    </location>
</feature>
<comment type="similarity">
    <text evidence="2 11">Belongs to the acyl-CoA dehydrogenase family.</text>
</comment>
<dbReference type="GO" id="GO:0046949">
    <property type="term" value="P:fatty-acyl-CoA biosynthetic process"/>
    <property type="evidence" value="ECO:0007669"/>
    <property type="project" value="TreeGrafter"/>
</dbReference>
<dbReference type="PROSITE" id="PS00073">
    <property type="entry name" value="ACYL_COA_DH_2"/>
    <property type="match status" value="1"/>
</dbReference>
<evidence type="ECO:0000256" key="6">
    <source>
        <dbReference type="ARBA" id="ARBA00023002"/>
    </source>
</evidence>
<dbReference type="Gene3D" id="1.20.140.10">
    <property type="entry name" value="Butyryl-CoA Dehydrogenase, subunit A, domain 3"/>
    <property type="match status" value="1"/>
</dbReference>
<dbReference type="InterPro" id="IPR006089">
    <property type="entry name" value="Acyl-CoA_DH_CS"/>
</dbReference>
<evidence type="ECO:0000256" key="9">
    <source>
        <dbReference type="ARBA" id="ARBA00039033"/>
    </source>
</evidence>
<keyword evidence="4 11" id="KW-0274">FAD</keyword>
<dbReference type="FunFam" id="1.10.540.10:FF:000026">
    <property type="entry name" value="Acyl-CoA dehydrogenase medium chain"/>
    <property type="match status" value="1"/>
</dbReference>